<organism evidence="1 2">
    <name type="scientific">Anisodus tanguticus</name>
    <dbReference type="NCBI Taxonomy" id="243964"/>
    <lineage>
        <taxon>Eukaryota</taxon>
        <taxon>Viridiplantae</taxon>
        <taxon>Streptophyta</taxon>
        <taxon>Embryophyta</taxon>
        <taxon>Tracheophyta</taxon>
        <taxon>Spermatophyta</taxon>
        <taxon>Magnoliopsida</taxon>
        <taxon>eudicotyledons</taxon>
        <taxon>Gunneridae</taxon>
        <taxon>Pentapetalae</taxon>
        <taxon>asterids</taxon>
        <taxon>lamiids</taxon>
        <taxon>Solanales</taxon>
        <taxon>Solanaceae</taxon>
        <taxon>Solanoideae</taxon>
        <taxon>Hyoscyameae</taxon>
        <taxon>Anisodus</taxon>
    </lineage>
</organism>
<dbReference type="Proteomes" id="UP001291623">
    <property type="component" value="Unassembled WGS sequence"/>
</dbReference>
<name>A0AAE1V8L6_9SOLA</name>
<accession>A0AAE1V8L6</accession>
<dbReference type="EMBL" id="JAVYJV010000016">
    <property type="protein sequence ID" value="KAK4351490.1"/>
    <property type="molecule type" value="Genomic_DNA"/>
</dbReference>
<comment type="caution">
    <text evidence="1">The sequence shown here is derived from an EMBL/GenBank/DDBJ whole genome shotgun (WGS) entry which is preliminary data.</text>
</comment>
<evidence type="ECO:0000313" key="1">
    <source>
        <dbReference type="EMBL" id="KAK4351490.1"/>
    </source>
</evidence>
<keyword evidence="2" id="KW-1185">Reference proteome</keyword>
<protein>
    <submittedName>
        <fullName evidence="1">Uncharacterized protein</fullName>
    </submittedName>
</protein>
<evidence type="ECO:0000313" key="2">
    <source>
        <dbReference type="Proteomes" id="UP001291623"/>
    </source>
</evidence>
<sequence length="260" mass="30942">MLDINNLSQGWVLQLFEPLFVCQCLIASHHAKIIDYSKKMLYVRLLDSDIFESMVHLYGYNVDHKEWHTSEFDMQSLPYRSRNILKSSWSNHCVIVEDHLYRFQVFQYSNGTPQAILVLRDLENKIELSVSSIERDYVDDIHFDDDPPISGRDSYAFGYLRHQAAYESAFYAVEISNRRPRDTHLPETTWKLRYYSRDWIRAEWRRCGQPEINEEEDENYNEILTEGSGSDVDQFDQQIPIPTEEPQEIIKQLEQIFLRM</sequence>
<dbReference type="AlphaFoldDB" id="A0AAE1V8L6"/>
<gene>
    <name evidence="1" type="ORF">RND71_030803</name>
</gene>
<proteinExistence type="predicted"/>
<reference evidence="1" key="1">
    <citation type="submission" date="2023-12" db="EMBL/GenBank/DDBJ databases">
        <title>Genome assembly of Anisodus tanguticus.</title>
        <authorList>
            <person name="Wang Y.-J."/>
        </authorList>
    </citation>
    <scope>NUCLEOTIDE SEQUENCE</scope>
    <source>
        <strain evidence="1">KB-2021</strain>
        <tissue evidence="1">Leaf</tissue>
    </source>
</reference>